<dbReference type="SMART" id="SM00487">
    <property type="entry name" value="DEXDc"/>
    <property type="match status" value="1"/>
</dbReference>
<keyword evidence="2 6" id="KW-0378">Hydrolase</keyword>
<evidence type="ECO:0000256" key="6">
    <source>
        <dbReference type="RuleBase" id="RU000492"/>
    </source>
</evidence>
<sequence length="780" mass="85632">MATAAVARASAEAAHATVLATAAAAAAMTYKEVDGFVVLPELGAGGNESDHSVSSRSDAGSDGSQAPDELAFAEADDPVLLKAWDLTQAKQWALPVSAKQSTVDEKIQRALNGSDAAAKRRKRPASEDEDPAHAPTDSEEDTTSSGGESEDDSESGSDRSESESQSDSDDAGEADEAPLKHKQNTGLSRADHVTTAQTEGSGAQSDAEQDTEPHDAFRERYKRPEHLLAEAKKQMQKRRSFADLKMSKPLLKAIELMGWHVPTPIQLKTLPIALEGRDVCGSAVTGSGKTGAFALPIIERLIQLNQASKGARANMLATRVIMLLPSRELAIQCHAVVSSLLKFTALRAALTVGGLSSKEQEVQLRSKPDIVVATPGRLIDHLRNTQGFSLEDVEVLVIDEADRMLEMGFKDEMDELLRFLPKKRQTLLFSATLTGQVEWLVNMSLDNPIRIAADPIMDVASSLDQEFVRIRGKNEQNRDAILLALVSRSFRTKTIIFFAQKHKAHRFKILFGLFGLKAGELHGNLAQVQRLESLENFRDGNVDFLLCTDLAARGLDIVGIETVINYDMPRTVKEYVHRVGRTARAGRGGRAVSLIMDSERKLLNDIHKRALEKLTQRTVPVSVTNKWRERIDAAGAQLAEVLREERDEKQLRLAEMEVAKASNLMVHQEEIASRPARTWFQTKKQKDEVRSLTKQHALTRGAPASASGKSSDGKSSVGGGSKNGANVSDKKLKKIERGKRQREEARKEELAQREHDFSLQRKAKKARAPTGNSDRKLRKR</sequence>
<dbReference type="InterPro" id="IPR014001">
    <property type="entry name" value="Helicase_ATP-bd"/>
</dbReference>
<organism evidence="11 12">
    <name type="scientific">Porphyridium purpureum</name>
    <name type="common">Red alga</name>
    <name type="synonym">Porphyridium cruentum</name>
    <dbReference type="NCBI Taxonomy" id="35688"/>
    <lineage>
        <taxon>Eukaryota</taxon>
        <taxon>Rhodophyta</taxon>
        <taxon>Bangiophyceae</taxon>
        <taxon>Porphyridiales</taxon>
        <taxon>Porphyridiaceae</taxon>
        <taxon>Porphyridium</taxon>
    </lineage>
</organism>
<reference evidence="12" key="1">
    <citation type="journal article" date="2019" name="Nat. Commun.">
        <title>Expansion of phycobilisome linker gene families in mesophilic red algae.</title>
        <authorList>
            <person name="Lee J."/>
            <person name="Kim D."/>
            <person name="Bhattacharya D."/>
            <person name="Yoon H.S."/>
        </authorList>
    </citation>
    <scope>NUCLEOTIDE SEQUENCE [LARGE SCALE GENOMIC DNA]</scope>
    <source>
        <strain evidence="12">CCMP 1328</strain>
    </source>
</reference>
<dbReference type="PROSITE" id="PS51195">
    <property type="entry name" value="Q_MOTIF"/>
    <property type="match status" value="1"/>
</dbReference>
<dbReference type="PROSITE" id="PS00039">
    <property type="entry name" value="DEAD_ATP_HELICASE"/>
    <property type="match status" value="1"/>
</dbReference>
<dbReference type="GO" id="GO:0016787">
    <property type="term" value="F:hydrolase activity"/>
    <property type="evidence" value="ECO:0007669"/>
    <property type="project" value="UniProtKB-KW"/>
</dbReference>
<dbReference type="GO" id="GO:0005524">
    <property type="term" value="F:ATP binding"/>
    <property type="evidence" value="ECO:0007669"/>
    <property type="project" value="UniProtKB-KW"/>
</dbReference>
<dbReference type="Pfam" id="PF00271">
    <property type="entry name" value="Helicase_C"/>
    <property type="match status" value="1"/>
</dbReference>
<evidence type="ECO:0000256" key="4">
    <source>
        <dbReference type="ARBA" id="ARBA00022840"/>
    </source>
</evidence>
<feature type="region of interest" description="Disordered" evidence="7">
    <location>
        <begin position="682"/>
        <end position="780"/>
    </location>
</feature>
<keyword evidence="12" id="KW-1185">Reference proteome</keyword>
<evidence type="ECO:0000259" key="10">
    <source>
        <dbReference type="PROSITE" id="PS51195"/>
    </source>
</evidence>
<dbReference type="SUPFAM" id="SSF52540">
    <property type="entry name" value="P-loop containing nucleoside triphosphate hydrolases"/>
    <property type="match status" value="2"/>
</dbReference>
<dbReference type="GO" id="GO:0003724">
    <property type="term" value="F:RNA helicase activity"/>
    <property type="evidence" value="ECO:0007669"/>
    <property type="project" value="InterPro"/>
</dbReference>
<dbReference type="InterPro" id="IPR011545">
    <property type="entry name" value="DEAD/DEAH_box_helicase_dom"/>
</dbReference>
<dbReference type="InterPro" id="IPR001650">
    <property type="entry name" value="Helicase_C-like"/>
</dbReference>
<feature type="region of interest" description="Disordered" evidence="7">
    <location>
        <begin position="41"/>
        <end position="71"/>
    </location>
</feature>
<feature type="domain" description="DEAD-box RNA helicase Q" evidence="10">
    <location>
        <begin position="239"/>
        <end position="267"/>
    </location>
</feature>
<dbReference type="Gene3D" id="3.40.50.300">
    <property type="entry name" value="P-loop containing nucleotide triphosphate hydrolases"/>
    <property type="match status" value="2"/>
</dbReference>
<feature type="compositionally biased region" description="Basic residues" evidence="7">
    <location>
        <begin position="731"/>
        <end position="740"/>
    </location>
</feature>
<evidence type="ECO:0000313" key="11">
    <source>
        <dbReference type="EMBL" id="KAA8496417.1"/>
    </source>
</evidence>
<evidence type="ECO:0000256" key="2">
    <source>
        <dbReference type="ARBA" id="ARBA00022801"/>
    </source>
</evidence>
<dbReference type="InterPro" id="IPR014014">
    <property type="entry name" value="RNA_helicase_DEAD_Q_motif"/>
</dbReference>
<name>A0A5J4Z161_PORPP</name>
<feature type="domain" description="Helicase C-terminal" evidence="9">
    <location>
        <begin position="462"/>
        <end position="627"/>
    </location>
</feature>
<protein>
    <submittedName>
        <fullName evidence="11">DEAD-box ATP-dependent RNA helicase 28</fullName>
    </submittedName>
</protein>
<dbReference type="CDD" id="cd17947">
    <property type="entry name" value="DEADc_DDX27"/>
    <property type="match status" value="1"/>
</dbReference>
<dbReference type="PANTHER" id="PTHR47959">
    <property type="entry name" value="ATP-DEPENDENT RNA HELICASE RHLE-RELATED"/>
    <property type="match status" value="1"/>
</dbReference>
<dbReference type="SMART" id="SM00490">
    <property type="entry name" value="HELICc"/>
    <property type="match status" value="1"/>
</dbReference>
<evidence type="ECO:0000259" key="8">
    <source>
        <dbReference type="PROSITE" id="PS51192"/>
    </source>
</evidence>
<dbReference type="GO" id="GO:0005829">
    <property type="term" value="C:cytosol"/>
    <property type="evidence" value="ECO:0007669"/>
    <property type="project" value="TreeGrafter"/>
</dbReference>
<proteinExistence type="inferred from homology"/>
<dbReference type="PROSITE" id="PS51192">
    <property type="entry name" value="HELICASE_ATP_BIND_1"/>
    <property type="match status" value="1"/>
</dbReference>
<dbReference type="Proteomes" id="UP000324585">
    <property type="component" value="Unassembled WGS sequence"/>
</dbReference>
<feature type="compositionally biased region" description="Polar residues" evidence="7">
    <location>
        <begin position="54"/>
        <end position="64"/>
    </location>
</feature>
<accession>A0A5J4Z161</accession>
<dbReference type="Pfam" id="PF00270">
    <property type="entry name" value="DEAD"/>
    <property type="match status" value="1"/>
</dbReference>
<feature type="region of interest" description="Disordered" evidence="7">
    <location>
        <begin position="93"/>
        <end position="222"/>
    </location>
</feature>
<evidence type="ECO:0000256" key="7">
    <source>
        <dbReference type="SAM" id="MobiDB-lite"/>
    </source>
</evidence>
<evidence type="ECO:0000259" key="9">
    <source>
        <dbReference type="PROSITE" id="PS51194"/>
    </source>
</evidence>
<dbReference type="PANTHER" id="PTHR47959:SF1">
    <property type="entry name" value="ATP-DEPENDENT RNA HELICASE DBPA"/>
    <property type="match status" value="1"/>
</dbReference>
<dbReference type="InterPro" id="IPR050079">
    <property type="entry name" value="DEAD_box_RNA_helicase"/>
</dbReference>
<dbReference type="InterPro" id="IPR027417">
    <property type="entry name" value="P-loop_NTPase"/>
</dbReference>
<evidence type="ECO:0000256" key="5">
    <source>
        <dbReference type="PROSITE-ProRule" id="PRU00552"/>
    </source>
</evidence>
<feature type="short sequence motif" description="Q motif" evidence="5">
    <location>
        <begin position="239"/>
        <end position="267"/>
    </location>
</feature>
<feature type="compositionally biased region" description="Basic and acidic residues" evidence="7">
    <location>
        <begin position="741"/>
        <end position="759"/>
    </location>
</feature>
<evidence type="ECO:0000256" key="3">
    <source>
        <dbReference type="ARBA" id="ARBA00022806"/>
    </source>
</evidence>
<keyword evidence="3 6" id="KW-0347">Helicase</keyword>
<feature type="domain" description="Helicase ATP-binding" evidence="8">
    <location>
        <begin position="270"/>
        <end position="451"/>
    </location>
</feature>
<evidence type="ECO:0000256" key="1">
    <source>
        <dbReference type="ARBA" id="ARBA00022741"/>
    </source>
</evidence>
<feature type="compositionally biased region" description="Basic and acidic residues" evidence="7">
    <location>
        <begin position="211"/>
        <end position="222"/>
    </location>
</feature>
<dbReference type="GO" id="GO:0003676">
    <property type="term" value="F:nucleic acid binding"/>
    <property type="evidence" value="ECO:0007669"/>
    <property type="project" value="InterPro"/>
</dbReference>
<feature type="compositionally biased region" description="Low complexity" evidence="7">
    <location>
        <begin position="704"/>
        <end position="715"/>
    </location>
</feature>
<keyword evidence="1 6" id="KW-0547">Nucleotide-binding</keyword>
<dbReference type="OrthoDB" id="10259843at2759"/>
<dbReference type="PROSITE" id="PS51194">
    <property type="entry name" value="HELICASE_CTER"/>
    <property type="match status" value="1"/>
</dbReference>
<feature type="compositionally biased region" description="Acidic residues" evidence="7">
    <location>
        <begin position="164"/>
        <end position="176"/>
    </location>
</feature>
<dbReference type="InterPro" id="IPR000629">
    <property type="entry name" value="RNA-helicase_DEAD-box_CS"/>
</dbReference>
<keyword evidence="4 6" id="KW-0067">ATP-binding</keyword>
<comment type="caution">
    <text evidence="11">The sequence shown here is derived from an EMBL/GenBank/DDBJ whole genome shotgun (WGS) entry which is preliminary data.</text>
</comment>
<feature type="compositionally biased region" description="Acidic residues" evidence="7">
    <location>
        <begin position="137"/>
        <end position="155"/>
    </location>
</feature>
<dbReference type="AlphaFoldDB" id="A0A5J4Z161"/>
<feature type="compositionally biased region" description="Polar residues" evidence="7">
    <location>
        <begin position="194"/>
        <end position="206"/>
    </location>
</feature>
<gene>
    <name evidence="11" type="ORF">FVE85_0146</name>
</gene>
<dbReference type="OMA" id="MIDPPKQ"/>
<evidence type="ECO:0000313" key="12">
    <source>
        <dbReference type="Proteomes" id="UP000324585"/>
    </source>
</evidence>
<comment type="similarity">
    <text evidence="6">Belongs to the DEAD box helicase family.</text>
</comment>
<dbReference type="CDD" id="cd18787">
    <property type="entry name" value="SF2_C_DEAD"/>
    <property type="match status" value="1"/>
</dbReference>
<dbReference type="EMBL" id="VRMN01000002">
    <property type="protein sequence ID" value="KAA8496417.1"/>
    <property type="molecule type" value="Genomic_DNA"/>
</dbReference>